<keyword evidence="3" id="KW-1185">Reference proteome</keyword>
<evidence type="ECO:0000256" key="1">
    <source>
        <dbReference type="SAM" id="Phobius"/>
    </source>
</evidence>
<reference evidence="2 3" key="1">
    <citation type="journal article" date="2014" name="Genome Announc.">
        <title>Draft genome sequences of the altered schaedler flora, a defined bacterial community from gnotobiotic mice.</title>
        <authorList>
            <person name="Wannemuehler M.J."/>
            <person name="Overstreet A.M."/>
            <person name="Ward D.V."/>
            <person name="Phillips G.J."/>
        </authorList>
    </citation>
    <scope>NUCLEOTIDE SEQUENCE [LARGE SCALE GENOMIC DNA]</scope>
    <source>
        <strain evidence="2 3">ASF492</strain>
    </source>
</reference>
<evidence type="ECO:0000313" key="2">
    <source>
        <dbReference type="EMBL" id="EMZ21410.1"/>
    </source>
</evidence>
<dbReference type="AlphaFoldDB" id="N2A5Q2"/>
<proteinExistence type="predicted"/>
<dbReference type="HOGENOM" id="CLU_1913902_0_0_9"/>
<keyword evidence="1" id="KW-1133">Transmembrane helix</keyword>
<dbReference type="EMBL" id="AQFT01000133">
    <property type="protein sequence ID" value="EMZ21410.1"/>
    <property type="molecule type" value="Genomic_DNA"/>
</dbReference>
<dbReference type="Proteomes" id="UP000012589">
    <property type="component" value="Unassembled WGS sequence"/>
</dbReference>
<feature type="transmembrane region" description="Helical" evidence="1">
    <location>
        <begin position="16"/>
        <end position="34"/>
    </location>
</feature>
<dbReference type="STRING" id="1235802.C823_04554"/>
<sequence>MKNIFELVHSVSTKQTLYFVKYITFILIVIVLLLEGNSVILYSALTYLAGIAFDTVANTKQMSEDVNNKLYIIENIIMVICILSVIAIVILKVSGHTNIPFGREILNAILIVTTPHPLIEGLIKCQESEGIK</sequence>
<dbReference type="PATRIC" id="fig|1235802.3.peg.4840"/>
<comment type="caution">
    <text evidence="2">The sequence shown here is derived from an EMBL/GenBank/DDBJ whole genome shotgun (WGS) entry which is preliminary data.</text>
</comment>
<gene>
    <name evidence="2" type="ORF">C823_04554</name>
</gene>
<accession>N2A5Q2</accession>
<feature type="transmembrane region" description="Helical" evidence="1">
    <location>
        <begin position="70"/>
        <end position="91"/>
    </location>
</feature>
<name>N2A5Q2_9FIRM</name>
<protein>
    <submittedName>
        <fullName evidence="2">Uncharacterized protein</fullName>
    </submittedName>
</protein>
<keyword evidence="1" id="KW-0812">Transmembrane</keyword>
<organism evidence="2 3">
    <name type="scientific">Eubacterium plexicaudatum ASF492</name>
    <dbReference type="NCBI Taxonomy" id="1235802"/>
    <lineage>
        <taxon>Bacteria</taxon>
        <taxon>Bacillati</taxon>
        <taxon>Bacillota</taxon>
        <taxon>Clostridia</taxon>
        <taxon>Eubacteriales</taxon>
        <taxon>Eubacteriaceae</taxon>
        <taxon>Eubacterium</taxon>
    </lineage>
</organism>
<feature type="transmembrane region" description="Helical" evidence="1">
    <location>
        <begin position="40"/>
        <end position="58"/>
    </location>
</feature>
<keyword evidence="1" id="KW-0472">Membrane</keyword>
<evidence type="ECO:0000313" key="3">
    <source>
        <dbReference type="Proteomes" id="UP000012589"/>
    </source>
</evidence>